<dbReference type="PANTHER" id="PTHR46018:SF2">
    <property type="entry name" value="ZINC PHOSPHODIESTERASE ELAC PROTEIN 1"/>
    <property type="match status" value="1"/>
</dbReference>
<dbReference type="PANTHER" id="PTHR46018">
    <property type="entry name" value="ZINC PHOSPHODIESTERASE ELAC PROTEIN 1"/>
    <property type="match status" value="1"/>
</dbReference>
<feature type="region of interest" description="Disordered" evidence="10">
    <location>
        <begin position="1057"/>
        <end position="1083"/>
    </location>
</feature>
<evidence type="ECO:0000256" key="5">
    <source>
        <dbReference type="ARBA" id="ARBA00022737"/>
    </source>
</evidence>
<dbReference type="GO" id="GO:0005634">
    <property type="term" value="C:nucleus"/>
    <property type="evidence" value="ECO:0007669"/>
    <property type="project" value="TreeGrafter"/>
</dbReference>
<keyword evidence="3" id="KW-0963">Cytoplasm</keyword>
<feature type="compositionally biased region" description="Basic and acidic residues" evidence="10">
    <location>
        <begin position="14"/>
        <end position="35"/>
    </location>
</feature>
<evidence type="ECO:0000256" key="8">
    <source>
        <dbReference type="ARBA" id="ARBA00022842"/>
    </source>
</evidence>
<evidence type="ECO:0000256" key="1">
    <source>
        <dbReference type="ARBA" id="ARBA00001946"/>
    </source>
</evidence>
<evidence type="ECO:0000256" key="2">
    <source>
        <dbReference type="ARBA" id="ARBA00004496"/>
    </source>
</evidence>
<keyword evidence="7" id="KW-0378">Hydrolase</keyword>
<dbReference type="Gene3D" id="3.60.15.10">
    <property type="entry name" value="Ribonuclease Z/Hydroxyacylglutathione hydrolase-like"/>
    <property type="match status" value="1"/>
</dbReference>
<comment type="similarity">
    <text evidence="9">Belongs to the metallo-beta-lactamase superfamily. cNMP phosphodiesterase family.</text>
</comment>
<comment type="caution">
    <text evidence="12">The sequence shown here is derived from an EMBL/GenBank/DDBJ whole genome shotgun (WGS) entry which is preliminary data.</text>
</comment>
<gene>
    <name evidence="12" type="ORF">FisN_8Hh205</name>
</gene>
<evidence type="ECO:0000256" key="10">
    <source>
        <dbReference type="SAM" id="MobiDB-lite"/>
    </source>
</evidence>
<keyword evidence="8" id="KW-0460">Magnesium</keyword>
<keyword evidence="5" id="KW-0677">Repeat</keyword>
<dbReference type="SMART" id="SM00849">
    <property type="entry name" value="Lactamase_B"/>
    <property type="match status" value="1"/>
</dbReference>
<proteinExistence type="inferred from homology"/>
<evidence type="ECO:0000256" key="9">
    <source>
        <dbReference type="ARBA" id="ARBA00061002"/>
    </source>
</evidence>
<name>A0A1Z5JYA0_FISSO</name>
<dbReference type="InterPro" id="IPR001279">
    <property type="entry name" value="Metallo-B-lactamas"/>
</dbReference>
<dbReference type="EMBL" id="BDSP01000133">
    <property type="protein sequence ID" value="GAX18984.1"/>
    <property type="molecule type" value="Genomic_DNA"/>
</dbReference>
<dbReference type="InParanoid" id="A0A1Z5JYA0"/>
<feature type="domain" description="Metallo-beta-lactamase" evidence="11">
    <location>
        <begin position="481"/>
        <end position="665"/>
    </location>
</feature>
<comment type="subcellular location">
    <subcellularLocation>
        <location evidence="2">Cytoplasm</location>
    </subcellularLocation>
</comment>
<evidence type="ECO:0000259" key="11">
    <source>
        <dbReference type="SMART" id="SM00849"/>
    </source>
</evidence>
<protein>
    <recommendedName>
        <fullName evidence="11">Metallo-beta-lactamase domain-containing protein</fullName>
    </recommendedName>
</protein>
<dbReference type="Proteomes" id="UP000198406">
    <property type="component" value="Unassembled WGS sequence"/>
</dbReference>
<dbReference type="FunFam" id="3.60.15.10:FF:000029">
    <property type="entry name" value="Cyclic nucleotide-binding domain protein"/>
    <property type="match status" value="1"/>
</dbReference>
<evidence type="ECO:0000256" key="3">
    <source>
        <dbReference type="ARBA" id="ARBA00022490"/>
    </source>
</evidence>
<feature type="compositionally biased region" description="Polar residues" evidence="10">
    <location>
        <begin position="65"/>
        <end position="74"/>
    </location>
</feature>
<evidence type="ECO:0000256" key="6">
    <source>
        <dbReference type="ARBA" id="ARBA00022741"/>
    </source>
</evidence>
<dbReference type="GO" id="GO:0046872">
    <property type="term" value="F:metal ion binding"/>
    <property type="evidence" value="ECO:0007669"/>
    <property type="project" value="UniProtKB-KW"/>
</dbReference>
<dbReference type="GO" id="GO:0042781">
    <property type="term" value="F:3'-tRNA processing endoribonuclease activity"/>
    <property type="evidence" value="ECO:0007669"/>
    <property type="project" value="TreeGrafter"/>
</dbReference>
<organism evidence="12 13">
    <name type="scientific">Fistulifera solaris</name>
    <name type="common">Oleaginous diatom</name>
    <dbReference type="NCBI Taxonomy" id="1519565"/>
    <lineage>
        <taxon>Eukaryota</taxon>
        <taxon>Sar</taxon>
        <taxon>Stramenopiles</taxon>
        <taxon>Ochrophyta</taxon>
        <taxon>Bacillariophyta</taxon>
        <taxon>Bacillariophyceae</taxon>
        <taxon>Bacillariophycidae</taxon>
        <taxon>Naviculales</taxon>
        <taxon>Naviculaceae</taxon>
        <taxon>Fistulifera</taxon>
    </lineage>
</organism>
<feature type="compositionally biased region" description="Basic residues" evidence="10">
    <location>
        <begin position="1140"/>
        <end position="1151"/>
    </location>
</feature>
<dbReference type="SUPFAM" id="SSF51206">
    <property type="entry name" value="cAMP-binding domain-like"/>
    <property type="match status" value="2"/>
</dbReference>
<sequence length="1279" mass="139809">MKPFKGLFAKGKRTKEPHLSGAESAKDSPGAERTEFYQQTTKTLPQEVVEALKAPKAGETPPRQPTQASSSRSSFVDMKTGSDFKPQSAAVSKQKATQVDEVTPSKQAVDFAEVTGGGDTCDDFVETPAIARAYDAVPILEQTKLPRGGVSVDTKAVGRVQYGIPPETIKDSMRLGIPVPQVYIVPTERFSREMGPALGVNLAEFEFPAYFNYFVYKKKCTLVVDSADAEDNIRKVFSETLLGPEQFRRENFIAYEEEDFAPDFPKDAIPDFQKELKHFRIMPDGQELVIETLLDFRHFEDVEAAQSLGSPKPLPGDEEVNVENLSIKEVAQEDQAQSVPANAADAIKRGEQNRWTYSDAISNGDVSRIYPFSVAPEEIAAGKVPRVEIFKMPGGTEYIIHDIDENNEIIGKTKLSGHVKVSELMSVDGFGGRSFLDAMDPSNVEKHLEHPSRPIKRPAFHPPSFGVTVLGNSHGFDKSGSVSGYVLWVNGRGVMIDPPPYSSATLEREGIRPRTIVGIILTHCHADHDAGAFQKVLTGSPVVVITTPTIYKSFIRKYSALSALSPALLRHSHRYKPAIIGQPLRFQGATFHFTYTLHAIPCVGFRVEWRGRSMVFTGDHFNNPAGLEKLVEKGVMSKARMDDLNYLPLQDCDVLLHESGAPPIHTPLEVLLQLPKRVKERLYVVHTSALPEDCELRVAPTGTAGTIRLDSSSSHGRLGVHRGADENMWVGGSPEYSTIAEESEHDLDHSFGHLAKGKRGKATQRTSCFSSVGKAPLVSLRPASSTDAWYILNLLSAVPFVSSLSYTQTMEVLEIARVDSYSLNDVVVSANNRSSVLCVIWEGTCAEQPAKRATDMTSHHADHSDHDWGFGPVWYAGDWTGPRALQPEEALSGESSSSASHDIVAVSNEGVKVIKIDFPSLHAILNAGSQLYRRFLERNAGQERAKMETAYDDEFASATDLLLETAKKELNVLDLLNCNSALRKLTAVQKRHLESLAVGPISYQQGERLWGAGTPVDKAFIIVSGTASFVKRRSPSTTEGSGFSLKVDMETAIKELGGKHNGDENSSMSSVDHDEPNPKVGIDAMSNADYKKLQKNLQSRAEYFQKEGSVSSGLSGFSGDSISHEGDYDSDENFDDSNHRRSLTQRRRSSRMRQANKVLGRLYNRRAFTAGLVFSKGHFLGDVSKMVAGLLSSDAFTEADSGGYGFGDKDESSAADAKALATITESNGAEGGYHVLHNSTLTAGKDGCVVLLFHKASLIPFLDEHPGLLLSLLGTQVVV</sequence>
<dbReference type="Pfam" id="PF23023">
    <property type="entry name" value="Anti-Pycsar_Apyc1"/>
    <property type="match status" value="1"/>
</dbReference>
<dbReference type="GO" id="GO:0005829">
    <property type="term" value="C:cytosol"/>
    <property type="evidence" value="ECO:0007669"/>
    <property type="project" value="UniProtKB-ARBA"/>
</dbReference>
<evidence type="ECO:0000313" key="12">
    <source>
        <dbReference type="EMBL" id="GAX18984.1"/>
    </source>
</evidence>
<comment type="cofactor">
    <cofactor evidence="1">
        <name>Mg(2+)</name>
        <dbReference type="ChEBI" id="CHEBI:18420"/>
    </cofactor>
</comment>
<accession>A0A1Z5JYA0</accession>
<dbReference type="SUPFAM" id="SSF56281">
    <property type="entry name" value="Metallo-hydrolase/oxidoreductase"/>
    <property type="match status" value="1"/>
</dbReference>
<evidence type="ECO:0000256" key="7">
    <source>
        <dbReference type="ARBA" id="ARBA00022801"/>
    </source>
</evidence>
<dbReference type="InterPro" id="IPR036866">
    <property type="entry name" value="RibonucZ/Hydroxyglut_hydro"/>
</dbReference>
<keyword evidence="6" id="KW-0547">Nucleotide-binding</keyword>
<dbReference type="GO" id="GO:0000166">
    <property type="term" value="F:nucleotide binding"/>
    <property type="evidence" value="ECO:0007669"/>
    <property type="project" value="UniProtKB-KW"/>
</dbReference>
<dbReference type="InterPro" id="IPR018490">
    <property type="entry name" value="cNMP-bd_dom_sf"/>
</dbReference>
<keyword evidence="13" id="KW-1185">Reference proteome</keyword>
<dbReference type="AlphaFoldDB" id="A0A1Z5JYA0"/>
<keyword evidence="4" id="KW-0479">Metal-binding</keyword>
<feature type="region of interest" description="Disordered" evidence="10">
    <location>
        <begin position="1"/>
        <end position="98"/>
    </location>
</feature>
<reference evidence="12 13" key="1">
    <citation type="journal article" date="2015" name="Plant Cell">
        <title>Oil accumulation by the oleaginous diatom Fistulifera solaris as revealed by the genome and transcriptome.</title>
        <authorList>
            <person name="Tanaka T."/>
            <person name="Maeda Y."/>
            <person name="Veluchamy A."/>
            <person name="Tanaka M."/>
            <person name="Abida H."/>
            <person name="Marechal E."/>
            <person name="Bowler C."/>
            <person name="Muto M."/>
            <person name="Sunaga Y."/>
            <person name="Tanaka M."/>
            <person name="Yoshino T."/>
            <person name="Taniguchi T."/>
            <person name="Fukuda Y."/>
            <person name="Nemoto M."/>
            <person name="Matsumoto M."/>
            <person name="Wong P.S."/>
            <person name="Aburatani S."/>
            <person name="Fujibuchi W."/>
        </authorList>
    </citation>
    <scope>NUCLEOTIDE SEQUENCE [LARGE SCALE GENOMIC DNA]</scope>
    <source>
        <strain evidence="12 13">JPCC DA0580</strain>
    </source>
</reference>
<evidence type="ECO:0000256" key="4">
    <source>
        <dbReference type="ARBA" id="ARBA00022723"/>
    </source>
</evidence>
<evidence type="ECO:0000313" key="13">
    <source>
        <dbReference type="Proteomes" id="UP000198406"/>
    </source>
</evidence>
<dbReference type="OrthoDB" id="421226at2759"/>
<feature type="region of interest" description="Disordered" evidence="10">
    <location>
        <begin position="1121"/>
        <end position="1153"/>
    </location>
</feature>